<dbReference type="OrthoDB" id="794712at2"/>
<dbReference type="AlphaFoldDB" id="A0A5B8VVD6"/>
<name>A0A5B8VVD6_9SPHI</name>
<keyword evidence="1" id="KW-0732">Signal</keyword>
<dbReference type="RefSeq" id="WP_147052520.1">
    <property type="nucleotide sequence ID" value="NZ_CP042437.1"/>
</dbReference>
<dbReference type="EMBL" id="CP042437">
    <property type="protein sequence ID" value="QEC75369.1"/>
    <property type="molecule type" value="Genomic_DNA"/>
</dbReference>
<keyword evidence="3" id="KW-1185">Reference proteome</keyword>
<organism evidence="2 3">
    <name type="scientific">Mucilaginibacter ginsenosidivorax</name>
    <dbReference type="NCBI Taxonomy" id="862126"/>
    <lineage>
        <taxon>Bacteria</taxon>
        <taxon>Pseudomonadati</taxon>
        <taxon>Bacteroidota</taxon>
        <taxon>Sphingobacteriia</taxon>
        <taxon>Sphingobacteriales</taxon>
        <taxon>Sphingobacteriaceae</taxon>
        <taxon>Mucilaginibacter</taxon>
    </lineage>
</organism>
<dbReference type="KEGG" id="mgk:FSB76_05205"/>
<reference evidence="2 3" key="1">
    <citation type="journal article" date="2013" name="J. Microbiol.">
        <title>Mucilaginibacter ginsenosidivorax sp. nov., with ginsenoside converting activity isolated from sediment.</title>
        <authorList>
            <person name="Kim J.K."/>
            <person name="Choi T.E."/>
            <person name="Liu Q.M."/>
            <person name="Park H.Y."/>
            <person name="Yi T.H."/>
            <person name="Yoon M.H."/>
            <person name="Kim S.C."/>
            <person name="Im W.T."/>
        </authorList>
    </citation>
    <scope>NUCLEOTIDE SEQUENCE [LARGE SCALE GENOMIC DNA]</scope>
    <source>
        <strain evidence="2 3">KHI28</strain>
    </source>
</reference>
<gene>
    <name evidence="2" type="ORF">FSB76_05205</name>
</gene>
<dbReference type="Proteomes" id="UP000321362">
    <property type="component" value="Chromosome"/>
</dbReference>
<evidence type="ECO:0008006" key="4">
    <source>
        <dbReference type="Google" id="ProtNLM"/>
    </source>
</evidence>
<evidence type="ECO:0000256" key="1">
    <source>
        <dbReference type="SAM" id="SignalP"/>
    </source>
</evidence>
<sequence length="207" mass="23488">MQTRTLILLLLLCSGKLFAQTTEKFTPALMETKSGAKVVYTSDRHSITFDVVSKKIVPTDNPNLINVDNKPLQFILIPNSALSTTDTTLARQKAELLGYADYELDYVKKEVKMKISGVTEKWITINNKLFLFWTYNMPPDNKSVLQQLNLSTLCFAHVLNLNNPVTQGETLETNSDLLLNAAKTLRLNNFKVDLEALYKQLQDEMKQ</sequence>
<feature type="signal peptide" evidence="1">
    <location>
        <begin position="1"/>
        <end position="19"/>
    </location>
</feature>
<evidence type="ECO:0000313" key="3">
    <source>
        <dbReference type="Proteomes" id="UP000321362"/>
    </source>
</evidence>
<evidence type="ECO:0000313" key="2">
    <source>
        <dbReference type="EMBL" id="QEC75369.1"/>
    </source>
</evidence>
<feature type="chain" id="PRO_5022745764" description="DUF4412 domain-containing protein" evidence="1">
    <location>
        <begin position="20"/>
        <end position="207"/>
    </location>
</feature>
<protein>
    <recommendedName>
        <fullName evidence="4">DUF4412 domain-containing protein</fullName>
    </recommendedName>
</protein>
<proteinExistence type="predicted"/>
<accession>A0A5B8VVD6</accession>